<keyword evidence="6" id="KW-1185">Reference proteome</keyword>
<dbReference type="eggNOG" id="ENOG502QS25">
    <property type="taxonomic scope" value="Eukaryota"/>
</dbReference>
<keyword evidence="4" id="KW-0812">Transmembrane</keyword>
<keyword evidence="4" id="KW-1133">Transmembrane helix</keyword>
<comment type="subcellular location">
    <subcellularLocation>
        <location evidence="1">Plastid</location>
    </subcellularLocation>
</comment>
<dbReference type="Proteomes" id="UP000002630">
    <property type="component" value="Linkage Group LG16"/>
</dbReference>
<evidence type="ECO:0000256" key="3">
    <source>
        <dbReference type="SAM" id="MobiDB-lite"/>
    </source>
</evidence>
<dbReference type="EMBL" id="FN648543">
    <property type="protein sequence ID" value="CBJ32622.1"/>
    <property type="molecule type" value="Genomic_DNA"/>
</dbReference>
<sequence>MQDRGGVRVRRRMDKSRTVPTDQQPFNELQELKEDPLFGWAQEDSKGLVTRLALIYAVAMAVSIPIGTTTFPNQLPEALLAANIGGLGVLLAVAIRLYSGWNYVSLRLGAEVVEYEESGWYDGSEWYKPPDIRARDEMLNNYEVQPAVDRLKAVLGAIGLGFILTVVGFKVVVPDDPYAMLDDTYLNTLKGDDDIANDAAKKAAARGTNRPVYCESRYYQAMAGGGLL</sequence>
<proteinExistence type="predicted"/>
<dbReference type="OrthoDB" id="192326at2759"/>
<dbReference type="InterPro" id="IPR009631">
    <property type="entry name" value="CGLD27-like"/>
</dbReference>
<dbReference type="Pfam" id="PF06799">
    <property type="entry name" value="CGLD27-like"/>
    <property type="match status" value="1"/>
</dbReference>
<dbReference type="STRING" id="2880.D7FZ05"/>
<dbReference type="OMA" id="DSTLYSW"/>
<dbReference type="AlphaFoldDB" id="D7FZ05"/>
<organism evidence="5 6">
    <name type="scientific">Ectocarpus siliculosus</name>
    <name type="common">Brown alga</name>
    <name type="synonym">Conferva siliculosa</name>
    <dbReference type="NCBI Taxonomy" id="2880"/>
    <lineage>
        <taxon>Eukaryota</taxon>
        <taxon>Sar</taxon>
        <taxon>Stramenopiles</taxon>
        <taxon>Ochrophyta</taxon>
        <taxon>PX clade</taxon>
        <taxon>Phaeophyceae</taxon>
        <taxon>Ectocarpales</taxon>
        <taxon>Ectocarpaceae</taxon>
        <taxon>Ectocarpus</taxon>
    </lineage>
</organism>
<dbReference type="InParanoid" id="D7FZ05"/>
<evidence type="ECO:0000313" key="5">
    <source>
        <dbReference type="EMBL" id="CBJ32622.1"/>
    </source>
</evidence>
<name>D7FZ05_ECTSI</name>
<feature type="region of interest" description="Disordered" evidence="3">
    <location>
        <begin position="1"/>
        <end position="21"/>
    </location>
</feature>
<evidence type="ECO:0000256" key="2">
    <source>
        <dbReference type="ARBA" id="ARBA00022640"/>
    </source>
</evidence>
<protein>
    <recommendedName>
        <fullName evidence="7">DUF1230 family protein</fullName>
    </recommendedName>
</protein>
<dbReference type="GO" id="GO:0009536">
    <property type="term" value="C:plastid"/>
    <property type="evidence" value="ECO:0007669"/>
    <property type="project" value="UniProtKB-SubCell"/>
</dbReference>
<evidence type="ECO:0000313" key="6">
    <source>
        <dbReference type="Proteomes" id="UP000002630"/>
    </source>
</evidence>
<evidence type="ECO:0000256" key="1">
    <source>
        <dbReference type="ARBA" id="ARBA00004474"/>
    </source>
</evidence>
<dbReference type="PANTHER" id="PTHR34214:SF3">
    <property type="entry name" value="PROTEIN CONSERVED IN THE GREEN LINEAGE AND DIATOMS 27, CHLOROPLASTIC"/>
    <property type="match status" value="1"/>
</dbReference>
<feature type="transmembrane region" description="Helical" evidence="4">
    <location>
        <begin position="153"/>
        <end position="173"/>
    </location>
</feature>
<keyword evidence="2" id="KW-0934">Plastid</keyword>
<evidence type="ECO:0000256" key="4">
    <source>
        <dbReference type="SAM" id="Phobius"/>
    </source>
</evidence>
<dbReference type="EMBL" id="FN649741">
    <property type="protein sequence ID" value="CBJ32622.1"/>
    <property type="molecule type" value="Genomic_DNA"/>
</dbReference>
<keyword evidence="4" id="KW-0472">Membrane</keyword>
<reference evidence="5 6" key="1">
    <citation type="journal article" date="2010" name="Nature">
        <title>The Ectocarpus genome and the independent evolution of multicellularity in brown algae.</title>
        <authorList>
            <person name="Cock J.M."/>
            <person name="Sterck L."/>
            <person name="Rouze P."/>
            <person name="Scornet D."/>
            <person name="Allen A.E."/>
            <person name="Amoutzias G."/>
            <person name="Anthouard V."/>
            <person name="Artiguenave F."/>
            <person name="Aury J.M."/>
            <person name="Badger J.H."/>
            <person name="Beszteri B."/>
            <person name="Billiau K."/>
            <person name="Bonnet E."/>
            <person name="Bothwell J.H."/>
            <person name="Bowler C."/>
            <person name="Boyen C."/>
            <person name="Brownlee C."/>
            <person name="Carrano C.J."/>
            <person name="Charrier B."/>
            <person name="Cho G.Y."/>
            <person name="Coelho S.M."/>
            <person name="Collen J."/>
            <person name="Corre E."/>
            <person name="Da Silva C."/>
            <person name="Delage L."/>
            <person name="Delaroque N."/>
            <person name="Dittami S.M."/>
            <person name="Doulbeau S."/>
            <person name="Elias M."/>
            <person name="Farnham G."/>
            <person name="Gachon C.M."/>
            <person name="Gschloessl B."/>
            <person name="Heesch S."/>
            <person name="Jabbari K."/>
            <person name="Jubin C."/>
            <person name="Kawai H."/>
            <person name="Kimura K."/>
            <person name="Kloareg B."/>
            <person name="Kupper F.C."/>
            <person name="Lang D."/>
            <person name="Le Bail A."/>
            <person name="Leblanc C."/>
            <person name="Lerouge P."/>
            <person name="Lohr M."/>
            <person name="Lopez P.J."/>
            <person name="Martens C."/>
            <person name="Maumus F."/>
            <person name="Michel G."/>
            <person name="Miranda-Saavedra D."/>
            <person name="Morales J."/>
            <person name="Moreau H."/>
            <person name="Motomura T."/>
            <person name="Nagasato C."/>
            <person name="Napoli C.A."/>
            <person name="Nelson D.R."/>
            <person name="Nyvall-Collen P."/>
            <person name="Peters A.F."/>
            <person name="Pommier C."/>
            <person name="Potin P."/>
            <person name="Poulain J."/>
            <person name="Quesneville H."/>
            <person name="Read B."/>
            <person name="Rensing S.A."/>
            <person name="Ritter A."/>
            <person name="Rousvoal S."/>
            <person name="Samanta M."/>
            <person name="Samson G."/>
            <person name="Schroeder D.C."/>
            <person name="Segurens B."/>
            <person name="Strittmatter M."/>
            <person name="Tonon T."/>
            <person name="Tregear J.W."/>
            <person name="Valentin K."/>
            <person name="von Dassow P."/>
            <person name="Yamagishi T."/>
            <person name="Van de Peer Y."/>
            <person name="Wincker P."/>
        </authorList>
    </citation>
    <scope>NUCLEOTIDE SEQUENCE [LARGE SCALE GENOMIC DNA]</scope>
    <source>
        <strain evidence="6">Ec32 / CCAP1310/4</strain>
    </source>
</reference>
<evidence type="ECO:0008006" key="7">
    <source>
        <dbReference type="Google" id="ProtNLM"/>
    </source>
</evidence>
<gene>
    <name evidence="5" type="ORF">Esi_0350_0024</name>
</gene>
<dbReference type="PANTHER" id="PTHR34214">
    <property type="match status" value="1"/>
</dbReference>
<feature type="transmembrane region" description="Helical" evidence="4">
    <location>
        <begin position="78"/>
        <end position="98"/>
    </location>
</feature>
<accession>D7FZ05</accession>
<feature type="transmembrane region" description="Helical" evidence="4">
    <location>
        <begin position="48"/>
        <end position="66"/>
    </location>
</feature>